<keyword evidence="7" id="KW-1040">Host Golgi apparatus</keyword>
<dbReference type="EMBL" id="MH817469">
    <property type="protein sequence ID" value="AYL40766.1"/>
    <property type="molecule type" value="Genomic_RNA"/>
</dbReference>
<sequence>MNSILISTLGLTCKLTNLPNIKRNGRLVQVPGDGWCLLHSLAKSKDSSPEHLFIEMMDYLRETIRDNPVNGEDLKKMLHAYLDKNVWFDDTLIILFSCCFRTTVQVFSEQGLMKYEPETYKTVVDLRYDAPNLKNGHYSIYEDCTGILKSNLWSDIVLEVEWAGMITDALPFKGETLDTVLRTIPSPYYNDIKTTIMEQSFQNDNFKRIVAHGINIATLLRTNFYINLSVRSSMSLFLLKNNESEYLMPVSTLVWVEEDINQEEKLTLEETHLYINPKTKSLDCSNDYLSEPYNTFKECYAGLISWIFEDQLSEDILDLLFVLIPNSYESIGPLNEILGIKVIFHFGHHDDNTAYWYNKSELVEYHLVLLKDHCKFLKKWNYVTKADKRQKDLLLLKRNDEYIPTTFPTFMEKVTGFRGSLYRKAIDLRIQKYSISILKLLTLTITRNVFELVFLLRLLSLNSTKTSVIRVDAALDSTRSSDVSLRVAIKKVGFSHTHNLLVIDSNSKCYMCSRREQANVHYLPTEKQKHAKKIVKNIIGMEVFPSIPNYAPNLVQYTPEPKSFQFPEPEVYPTAVMKDIPIFLSLHIEIKNRGKIHVSFENSGSTISTYNNNSYILDRSKARTFIHDFTFDLIAPETDMAFGSAGLSLRDPDDYKTPDLIVRTEDDKFYIYEFATRRSSALITLEKAQVSKDLKYRGMIEQRSRILQKDIFYGIITATPQALQTNVIGLPKELCEELMFRMRTATEIFNKFVEMEIEGCADAESSMRQVRIESIFKTISMENMTFVAPFSREMYEGFAKPIDKDDMENHTKLVLDCFKLSKEKIISEVNTGSTQNVETFNDISSIRFQESLQKFYDNYRTEYPYGATRTDMKPPVQLPFIYTYNNLPQPTINNIMDLVNIFNCDSSNPHTRLISSCVLKIKNDDINETNEFDLILMDKEERAKAEKLAKKNRKEYRRVEYQLSETDEMDLATIGLFGRKYKDMVKDQRSYKKLPFDLHETVVSDIHELLNVQAVELFSRDEEMFFKEDIDKLLKDSLGLHNTNSIQKYLQTYDYLKQTRVAHWARFISDLGSELSISVKQFCKSGNAIFKKLKNYSTYLLIIPTGGPIFFSLLFPKVDVCYSNHSTVFKNLNETEGYYYTDFVSVNSSKLRNLVLLESVLYSTFMLFAELSKLPTFEEMDTNTNNFKIASGLTMLSLLICLDDKAKTEEACTLNRYVQMEGFVHFPKVMDQQKLLGRVNLNIRSRLELFVYESIIECMKRYSSNPCRLLVQENKRQYEGMLIPYLRDESGSQRKCDSPEMMLNIIYIGYIKNKDENAEVNALGQLISKIIGWEDSVPSTAEFLGLKDPKPESIQKHEFNTTAIRVLTYKAKERLKKTLGATNPTEYIGKLILDYLKKQSLEQFSTLKASSNFGEKYYYYVPKSKSERTSHKAKMESLGIEESDPGYKRSKVIVKLKEWLDSKEKPENQTTLVVDLLLDALEQVEENMCLHVCIFKKNQHAGLREIYVLNIAERIIQKTVEDISRAILSCFPSETMTHPNNKYRIPEEQAKDARNNLGSKYVTYNTSDDAKKWNQGHYVTKFICMLVQFTPTYYHGFICRTLQLWLDKRIMLPVELISLFSNLDEMHTKDEFVSRLFKAYKGYTTEKWISKGQSYIRTSSGFMQGILHYTSSLFHTIILDFISETAQMHLMNQIKKIAPEMPSRVVVRNMQSSDDSSMMISVPVFDDDKKNNSIIAFCCYIWFTFKELYSLQLGIYKSEKSTTMTQFIMEFNSEFQFLGEIQKPTIRWVYACCLISEQETLVARQEELSNTLKDVVEGGGSFILALYCQIAQLILHYRLLGSGVSMFWDIYTNLIRKVRDPALGYFLMDNNICAGILGFNYNLWNSYDSTVLAVRYKQQSICEARAPIRETIKQITPDTLSLSLFTRLTTIRYGNKKIWERIMNNMNFPESIWDDMEKDPAVLYYGANDVDEVIKKMAIKMKAPGVVASLGSANSLVRIISTGVYIMSRSVVSTQSAMFDNDGNRVLNKAPLLQLLIDENEKTMSYVRSVDVLRPDPEVPETVVFAKDTLVQITDTPEEYLMDCRPDLSENDIEVSRPLYQPFIKKNLLPDDKGSWIHFLFTVFNIPHQMYRKKFESENTFGLSGISDLSTTRWDDRSVKRIFYKDDDLYYQVVTSNYQWGHNDTQLFTLGNELRKLLFPFEVDYQAIRHNMDMIDGTPMNYDPGHRRRTRSNLVIAGSESSDLFSLEEIAKYVWFRKTKPPLSDSVIMNLWANFKVKYPFLRDTVEETLSSEDCPFPNHISLRNFIARQDKGSRVIHLTGSHGKHGTQHANLLTVIKNNTSDNYSYDQPIIDENKRTQHLNYETLMHTLSMLSEMPLDDEVRNFLMEDLLVRSPSVSTNIYALGGRRNKMSIIQSIIQEDPEMILSSKQSVDDVYAYYRQSLENRWLSYTEDDVDSWLDMIYVKTNGETIPVPIYIEGVPEDILKAYNLEPTFNISKLKGNYVQANWDQSLIDFLIYKLDRNIIRLMARGTVLSLRDATRVIGEFEIKRQRIVQNISLLKLGMIGGYTTRQTRSLEGIYQGIGIWEGHFNNVGIKIEINSDGENSFFTSICVRKAPNDVKLFLSMLKTWSQDHKVGYSKDKLRPSNVGTILMYVYEGKIVKSYDASSIPIMLNEHMEVIYNLSVSDFRVELTNHNLRLMAKVQNSDVREITTMQVKFTGRDINPNIRDVAPVDFYQIIQNWSPIISTWVKFDSLDYEWIDYFSRSEMRPMRLFPTEARLNWCTNLVRNSIYRLHLDRQAVVLTNETKEEEKDGLNIAITGMLSLSNTIETVLRDMPEFNITDVDFEEIIELLETEDIQDRNLASSSKLFIHPFLDNILLFFVKRYTSSTLRTLIRNCSDPGYKLLSTYSMVRPILEAYSGRIIDLEEPIVKKSDLDVMPSLR</sequence>
<evidence type="ECO:0000256" key="9">
    <source>
        <dbReference type="ARBA" id="ARBA00023184"/>
    </source>
</evidence>
<dbReference type="GO" id="GO:0044172">
    <property type="term" value="C:host cell endoplasmic reticulum-Golgi intermediate compartment"/>
    <property type="evidence" value="ECO:0007669"/>
    <property type="project" value="UniProtKB-SubCell"/>
</dbReference>
<evidence type="ECO:0000313" key="16">
    <source>
        <dbReference type="EMBL" id="AYL40766.1"/>
    </source>
</evidence>
<keyword evidence="8" id="KW-0946">Virion</keyword>
<keyword evidence="6" id="KW-0808">Transferase</keyword>
<dbReference type="Pfam" id="PF12603">
    <property type="entry name" value="L_PA-C-like"/>
    <property type="match status" value="1"/>
</dbReference>
<dbReference type="InterPro" id="IPR007099">
    <property type="entry name" value="RNA-dir_pol_NSvirus"/>
</dbReference>
<evidence type="ECO:0000259" key="15">
    <source>
        <dbReference type="PROSITE" id="PS50802"/>
    </source>
</evidence>
<dbReference type="InterPro" id="IPR007322">
    <property type="entry name" value="RNA_pol_bunyavir"/>
</dbReference>
<dbReference type="InterPro" id="IPR003323">
    <property type="entry name" value="OTU_dom"/>
</dbReference>
<comment type="subcellular location">
    <subcellularLocation>
        <location evidence="1">Host Golgi apparatus</location>
    </subcellularLocation>
    <subcellularLocation>
        <location evidence="3">Host endoplasmic reticulum-Golgi intermediate compartment</location>
    </subcellularLocation>
    <subcellularLocation>
        <location evidence="2">Virion</location>
    </subcellularLocation>
</comment>
<evidence type="ECO:0000256" key="13">
    <source>
        <dbReference type="ARBA" id="ARBA00046037"/>
    </source>
</evidence>
<evidence type="ECO:0000256" key="4">
    <source>
        <dbReference type="ARBA" id="ARBA00012494"/>
    </source>
</evidence>
<evidence type="ECO:0000256" key="5">
    <source>
        <dbReference type="ARBA" id="ARBA00018602"/>
    </source>
</evidence>
<evidence type="ECO:0000256" key="7">
    <source>
        <dbReference type="ARBA" id="ARBA00022812"/>
    </source>
</evidence>
<accession>A0A3G1Z052</accession>
<evidence type="ECO:0000256" key="10">
    <source>
        <dbReference type="ARBA" id="ARBA00030285"/>
    </source>
</evidence>
<organism evidence="16 17">
    <name type="scientific">Melon chlorotic spot virus</name>
    <dbReference type="NCBI Taxonomy" id="2479459"/>
    <lineage>
        <taxon>Viruses</taxon>
        <taxon>Riboviria</taxon>
        <taxon>Orthornavirae</taxon>
        <taxon>Negarnaviricota</taxon>
        <taxon>Polyploviricotina</taxon>
        <taxon>Bunyaviricetes</taxon>
        <taxon>Hareavirales</taxon>
        <taxon>Phenuiviridae</taxon>
        <taxon>Mechlorovirus</taxon>
        <taxon>Mechlorovirus cucumeris</taxon>
    </lineage>
</organism>
<name>A0A3G1Z052_9VIRU</name>
<dbReference type="InterPro" id="IPR022531">
    <property type="entry name" value="L_PA-C-like"/>
</dbReference>
<evidence type="ECO:0000256" key="11">
    <source>
        <dbReference type="ARBA" id="ARBA00030436"/>
    </source>
</evidence>
<dbReference type="Proteomes" id="UP000288904">
    <property type="component" value="Genome"/>
</dbReference>
<evidence type="ECO:0000256" key="1">
    <source>
        <dbReference type="ARBA" id="ARBA00004136"/>
    </source>
</evidence>
<dbReference type="CDD" id="cd22792">
    <property type="entry name" value="OTU_RDRP-like"/>
    <property type="match status" value="1"/>
</dbReference>
<dbReference type="EC" id="2.7.7.48" evidence="4"/>
<feature type="domain" description="OTU" evidence="15">
    <location>
        <begin position="25"/>
        <end position="126"/>
    </location>
</feature>
<evidence type="ECO:0000256" key="8">
    <source>
        <dbReference type="ARBA" id="ARBA00022844"/>
    </source>
</evidence>
<dbReference type="Gene3D" id="3.90.70.80">
    <property type="match status" value="1"/>
</dbReference>
<keyword evidence="9" id="KW-1038">Host endoplasmic reticulum</keyword>
<dbReference type="PROSITE" id="PS50802">
    <property type="entry name" value="OTU"/>
    <property type="match status" value="1"/>
</dbReference>
<dbReference type="GO" id="GO:0044423">
    <property type="term" value="C:virion component"/>
    <property type="evidence" value="ECO:0007669"/>
    <property type="project" value="UniProtKB-KW"/>
</dbReference>
<evidence type="ECO:0000259" key="14">
    <source>
        <dbReference type="PROSITE" id="PS50525"/>
    </source>
</evidence>
<dbReference type="GO" id="GO:0044177">
    <property type="term" value="C:host cell Golgi apparatus"/>
    <property type="evidence" value="ECO:0007669"/>
    <property type="project" value="UniProtKB-SubCell"/>
</dbReference>
<evidence type="ECO:0000256" key="3">
    <source>
        <dbReference type="ARBA" id="ARBA00004452"/>
    </source>
</evidence>
<dbReference type="GO" id="GO:0003968">
    <property type="term" value="F:RNA-directed RNA polymerase activity"/>
    <property type="evidence" value="ECO:0007669"/>
    <property type="project" value="UniProtKB-EC"/>
</dbReference>
<proteinExistence type="predicted"/>
<keyword evidence="17" id="KW-1185">Reference proteome</keyword>
<dbReference type="RefSeq" id="YP_009551587.1">
    <property type="nucleotide sequence ID" value="NC_040450.1"/>
</dbReference>
<evidence type="ECO:0000256" key="2">
    <source>
        <dbReference type="ARBA" id="ARBA00004328"/>
    </source>
</evidence>
<dbReference type="GO" id="GO:0039694">
    <property type="term" value="P:viral RNA genome replication"/>
    <property type="evidence" value="ECO:0007669"/>
    <property type="project" value="InterPro"/>
</dbReference>
<dbReference type="PROSITE" id="PS50525">
    <property type="entry name" value="RDRP_SSRNA_NEG_SEG"/>
    <property type="match status" value="1"/>
</dbReference>
<dbReference type="GO" id="GO:0006351">
    <property type="term" value="P:DNA-templated transcription"/>
    <property type="evidence" value="ECO:0007669"/>
    <property type="project" value="InterPro"/>
</dbReference>
<evidence type="ECO:0000256" key="12">
    <source>
        <dbReference type="ARBA" id="ARBA00031012"/>
    </source>
</evidence>
<feature type="domain" description="RdRp catalytic" evidence="14">
    <location>
        <begin position="1553"/>
        <end position="1751"/>
    </location>
</feature>
<reference evidence="16" key="1">
    <citation type="journal article" date="2018" name="Arch. Virol.">
        <title>Characterization of the first tenuivirus naturally infecting dicotyledonous plants.</title>
        <authorList>
            <person name="Lecoq H."/>
            <person name="Wipf-Scheibel C."/>
            <person name="Verdin E."/>
            <person name="Desbiez C."/>
        </authorList>
    </citation>
    <scope>NUCLEOTIDE SEQUENCE [LARGE SCALE GENOMIC DNA]</scope>
    <source>
        <strain evidence="16">E11-018</strain>
    </source>
</reference>
<evidence type="ECO:0000256" key="6">
    <source>
        <dbReference type="ARBA" id="ARBA00022679"/>
    </source>
</evidence>
<protein>
    <recommendedName>
        <fullName evidence="5">RNA-directed RNA polymerase L</fullName>
        <ecNumber evidence="4">2.7.7.48</ecNumber>
    </recommendedName>
    <alternativeName>
        <fullName evidence="10">Large structural protein</fullName>
    </alternativeName>
    <alternativeName>
        <fullName evidence="12">Replicase</fullName>
    </alternativeName>
    <alternativeName>
        <fullName evidence="11">Transcriptase</fullName>
    </alternativeName>
</protein>
<dbReference type="Pfam" id="PF04196">
    <property type="entry name" value="Bunya_RdRp"/>
    <property type="match status" value="1"/>
</dbReference>
<evidence type="ECO:0000313" key="17">
    <source>
        <dbReference type="Proteomes" id="UP000288904"/>
    </source>
</evidence>
<dbReference type="KEGG" id="vg:41704336"/>
<comment type="function">
    <text evidence="13">RNA-dependent RNA polymerase, which is responsible for the replication and transcription of the viral RNA genome using antigenomic RNA as an intermediate. During transcription, synthesizes subgenomic RNAs and assures their capping by a cap-snatching mechanism, which involves the endonuclease activity cleaving the host capped pre-mRNAs. These short capped RNAs are then used as primers for viral transcription. The 3'-end of subgenomic mRNAs molecules are not polyadenylated. During replication, the polymerase binds the 5' and 3' vRNA extremities at distinct sites. In turn, significant conformational changes occur in the polymerase and in vRNA to initiate active RNA synthesis. As a consequence of the use of the same enzyme for both transcription and replication, these mechanisms need to be well coordinated.</text>
</comment>
<dbReference type="GeneID" id="41704336"/>